<keyword evidence="1" id="KW-0732">Signal</keyword>
<feature type="signal peptide" evidence="1">
    <location>
        <begin position="1"/>
        <end position="28"/>
    </location>
</feature>
<protein>
    <submittedName>
        <fullName evidence="2">BNR/Asp-box repeat-containing protein, related</fullName>
    </submittedName>
</protein>
<dbReference type="AlphaFoldDB" id="U6KBZ7"/>
<name>U6KBZ7_9EIME</name>
<evidence type="ECO:0000256" key="1">
    <source>
        <dbReference type="SAM" id="SignalP"/>
    </source>
</evidence>
<evidence type="ECO:0000313" key="3">
    <source>
        <dbReference type="Proteomes" id="UP000030744"/>
    </source>
</evidence>
<reference evidence="2" key="2">
    <citation type="submission" date="2013-10" db="EMBL/GenBank/DDBJ databases">
        <authorList>
            <person name="Aslett M."/>
        </authorList>
    </citation>
    <scope>NUCLEOTIDE SEQUENCE [LARGE SCALE GENOMIC DNA]</scope>
    <source>
        <strain evidence="2">Houghton</strain>
    </source>
</reference>
<feature type="chain" id="PRO_5004671400" evidence="1">
    <location>
        <begin position="29"/>
        <end position="106"/>
    </location>
</feature>
<dbReference type="RefSeq" id="XP_013358032.1">
    <property type="nucleotide sequence ID" value="XM_013502578.1"/>
</dbReference>
<dbReference type="Gene3D" id="2.130.10.10">
    <property type="entry name" value="YVTN repeat-like/Quinoprotein amine dehydrogenase"/>
    <property type="match status" value="1"/>
</dbReference>
<dbReference type="Proteomes" id="UP000030744">
    <property type="component" value="Unassembled WGS sequence"/>
</dbReference>
<sequence>MRGPVAAGAVLVFALCGFGHFFFSAATAAVTNKKVSVSEVSFDSHVEDIQWCGENHKTVLLKTRSGRLYRSKDGGKTWMEISDLLQADDAAAAAAAAAAGGEAGAV</sequence>
<dbReference type="GeneID" id="25381871"/>
<reference evidence="2" key="1">
    <citation type="submission" date="2013-10" db="EMBL/GenBank/DDBJ databases">
        <title>Genomic analysis of the causative agents of coccidiosis in chickens.</title>
        <authorList>
            <person name="Reid A.J."/>
            <person name="Blake D."/>
            <person name="Billington K."/>
            <person name="Browne H."/>
            <person name="Dunn M."/>
            <person name="Hung S."/>
            <person name="Kawahara F."/>
            <person name="Miranda-Saavedra D."/>
            <person name="Mourier T."/>
            <person name="Nagra H."/>
            <person name="Otto T.D."/>
            <person name="Rawlings N."/>
            <person name="Sanchez A."/>
            <person name="Sanders M."/>
            <person name="Subramaniam C."/>
            <person name="Tay Y."/>
            <person name="Dear P."/>
            <person name="Doerig C."/>
            <person name="Gruber A."/>
            <person name="Parkinson J."/>
            <person name="Shirley M."/>
            <person name="Wan K.L."/>
            <person name="Berriman M."/>
            <person name="Tomley F."/>
            <person name="Pain A."/>
        </authorList>
    </citation>
    <scope>NUCLEOTIDE SEQUENCE [LARGE SCALE GENOMIC DNA]</scope>
    <source>
        <strain evidence="2">Houghton</strain>
    </source>
</reference>
<dbReference type="SUPFAM" id="SSF110296">
    <property type="entry name" value="Oligoxyloglucan reducing end-specific cellobiohydrolase"/>
    <property type="match status" value="1"/>
</dbReference>
<dbReference type="OrthoDB" id="443634at2759"/>
<proteinExistence type="predicted"/>
<accession>U6KBZ7</accession>
<evidence type="ECO:0000313" key="2">
    <source>
        <dbReference type="EMBL" id="CDJ35454.1"/>
    </source>
</evidence>
<dbReference type="VEuPathDB" id="ToxoDB:EMH_0073790"/>
<gene>
    <name evidence="2" type="ORF">EMH_0073790</name>
</gene>
<keyword evidence="3" id="KW-1185">Reference proteome</keyword>
<dbReference type="InterPro" id="IPR015943">
    <property type="entry name" value="WD40/YVTN_repeat-like_dom_sf"/>
</dbReference>
<dbReference type="EMBL" id="HG688500">
    <property type="protein sequence ID" value="CDJ35454.1"/>
    <property type="molecule type" value="Genomic_DNA"/>
</dbReference>
<organism evidence="2 3">
    <name type="scientific">Eimeria mitis</name>
    <dbReference type="NCBI Taxonomy" id="44415"/>
    <lineage>
        <taxon>Eukaryota</taxon>
        <taxon>Sar</taxon>
        <taxon>Alveolata</taxon>
        <taxon>Apicomplexa</taxon>
        <taxon>Conoidasida</taxon>
        <taxon>Coccidia</taxon>
        <taxon>Eucoccidiorida</taxon>
        <taxon>Eimeriorina</taxon>
        <taxon>Eimeriidae</taxon>
        <taxon>Eimeria</taxon>
    </lineage>
</organism>